<dbReference type="Gene3D" id="3.40.50.1110">
    <property type="entry name" value="SGNH hydrolase"/>
    <property type="match status" value="1"/>
</dbReference>
<name>A0A9X7Z6Z3_9BACL</name>
<dbReference type="SUPFAM" id="SSF52266">
    <property type="entry name" value="SGNH hydrolase"/>
    <property type="match status" value="1"/>
</dbReference>
<dbReference type="PANTHER" id="PTHR30383">
    <property type="entry name" value="THIOESTERASE 1/PROTEASE 1/LYSOPHOSPHOLIPASE L1"/>
    <property type="match status" value="1"/>
</dbReference>
<dbReference type="InterPro" id="IPR051532">
    <property type="entry name" value="Ester_Hydrolysis_Enzymes"/>
</dbReference>
<evidence type="ECO:0000313" key="2">
    <source>
        <dbReference type="EMBL" id="QSO47852.1"/>
    </source>
</evidence>
<keyword evidence="2" id="KW-0378">Hydrolase</keyword>
<dbReference type="CDD" id="cd01834">
    <property type="entry name" value="SGNH_hydrolase_like_2"/>
    <property type="match status" value="1"/>
</dbReference>
<dbReference type="KEGG" id="afx:JZ786_02070"/>
<dbReference type="RefSeq" id="WP_206657195.1">
    <property type="nucleotide sequence ID" value="NZ_CP071182.1"/>
</dbReference>
<dbReference type="Proteomes" id="UP000663505">
    <property type="component" value="Chromosome"/>
</dbReference>
<dbReference type="InterPro" id="IPR036514">
    <property type="entry name" value="SGNH_hydro_sf"/>
</dbReference>
<feature type="domain" description="SGNH hydrolase-type esterase" evidence="1">
    <location>
        <begin position="12"/>
        <end position="200"/>
    </location>
</feature>
<organism evidence="2 3">
    <name type="scientific">Alicyclobacillus mengziensis</name>
    <dbReference type="NCBI Taxonomy" id="2931921"/>
    <lineage>
        <taxon>Bacteria</taxon>
        <taxon>Bacillati</taxon>
        <taxon>Bacillota</taxon>
        <taxon>Bacilli</taxon>
        <taxon>Bacillales</taxon>
        <taxon>Alicyclobacillaceae</taxon>
        <taxon>Alicyclobacillus</taxon>
    </lineage>
</organism>
<accession>A0A9X7Z6Z3</accession>
<dbReference type="EMBL" id="CP071182">
    <property type="protein sequence ID" value="QSO47852.1"/>
    <property type="molecule type" value="Genomic_DNA"/>
</dbReference>
<dbReference type="InterPro" id="IPR013830">
    <property type="entry name" value="SGNH_hydro"/>
</dbReference>
<dbReference type="PANTHER" id="PTHR30383:SF5">
    <property type="entry name" value="SGNH HYDROLASE-TYPE ESTERASE DOMAIN-CONTAINING PROTEIN"/>
    <property type="match status" value="1"/>
</dbReference>
<dbReference type="AlphaFoldDB" id="A0A9X7Z6Z3"/>
<dbReference type="Pfam" id="PF13472">
    <property type="entry name" value="Lipase_GDSL_2"/>
    <property type="match status" value="1"/>
</dbReference>
<sequence length="213" mass="24002">MVIRPTSKLLMIGDSITDCNRARPVGEAPAGGLGQGYVALVDALLTTKYPDYQIRVQNVGTSGETVRHLAARWQHDVLDLRPDFVSVLIGINDVWRQFDSPLRIESHVYLEEYELTLDTLVVQTLPHVEGMILMTPFFLELSTADPMRATMDLYGQAVKRIAQRHKTRFIDIQSAFDQLMQYVYGGTLALDRVHPSMAGHMLIADAFIEEITR</sequence>
<evidence type="ECO:0000259" key="1">
    <source>
        <dbReference type="Pfam" id="PF13472"/>
    </source>
</evidence>
<gene>
    <name evidence="2" type="ORF">JZ786_02070</name>
</gene>
<dbReference type="GO" id="GO:0004622">
    <property type="term" value="F:phosphatidylcholine lysophospholipase activity"/>
    <property type="evidence" value="ECO:0007669"/>
    <property type="project" value="TreeGrafter"/>
</dbReference>
<reference evidence="2 3" key="1">
    <citation type="submission" date="2021-02" db="EMBL/GenBank/DDBJ databases">
        <title>Alicyclobacillus curvatus sp. nov. and Alicyclobacillus mengziensis sp. nov., two acidophilic bacteria isolated from acid mine drainage.</title>
        <authorList>
            <person name="Huang Y."/>
        </authorList>
    </citation>
    <scope>NUCLEOTIDE SEQUENCE [LARGE SCALE GENOMIC DNA]</scope>
    <source>
        <strain evidence="2 3">S30H14</strain>
    </source>
</reference>
<proteinExistence type="predicted"/>
<evidence type="ECO:0000313" key="3">
    <source>
        <dbReference type="Proteomes" id="UP000663505"/>
    </source>
</evidence>
<protein>
    <submittedName>
        <fullName evidence="2">SGNH/GDSL hydrolase family protein</fullName>
    </submittedName>
</protein>
<keyword evidence="3" id="KW-1185">Reference proteome</keyword>